<feature type="compositionally biased region" description="Basic residues" evidence="7">
    <location>
        <begin position="405"/>
        <end position="441"/>
    </location>
</feature>
<feature type="region of interest" description="Disordered" evidence="7">
    <location>
        <begin position="381"/>
        <end position="441"/>
    </location>
</feature>
<comment type="subcellular location">
    <subcellularLocation>
        <location evidence="5">Cytoplasm</location>
    </subcellularLocation>
</comment>
<dbReference type="EC" id="3.6.4.13" evidence="5"/>
<dbReference type="Proteomes" id="UP000198564">
    <property type="component" value="Unassembled WGS sequence"/>
</dbReference>
<dbReference type="InterPro" id="IPR001650">
    <property type="entry name" value="Helicase_C-like"/>
</dbReference>
<accession>A0A1H6RGZ1</accession>
<dbReference type="PANTHER" id="PTHR47963">
    <property type="entry name" value="DEAD-BOX ATP-DEPENDENT RNA HELICASE 47, MITOCHONDRIAL"/>
    <property type="match status" value="1"/>
</dbReference>
<reference evidence="12" key="1">
    <citation type="submission" date="2016-10" db="EMBL/GenBank/DDBJ databases">
        <authorList>
            <person name="Varghese N."/>
            <person name="Submissions S."/>
        </authorList>
    </citation>
    <scope>NUCLEOTIDE SEQUENCE [LARGE SCALE GENOMIC DNA]</scope>
    <source>
        <strain evidence="12">DSM 25751</strain>
    </source>
</reference>
<dbReference type="CDD" id="cd18787">
    <property type="entry name" value="SF2_C_DEAD"/>
    <property type="match status" value="1"/>
</dbReference>
<dbReference type="SMART" id="SM00487">
    <property type="entry name" value="DEXDc"/>
    <property type="match status" value="1"/>
</dbReference>
<dbReference type="PROSITE" id="PS51194">
    <property type="entry name" value="HELICASE_CTER"/>
    <property type="match status" value="1"/>
</dbReference>
<evidence type="ECO:0000259" key="9">
    <source>
        <dbReference type="PROSITE" id="PS51194"/>
    </source>
</evidence>
<dbReference type="GO" id="GO:0006401">
    <property type="term" value="P:RNA catabolic process"/>
    <property type="evidence" value="ECO:0007669"/>
    <property type="project" value="UniProtKB-UniRule"/>
</dbReference>
<feature type="compositionally biased region" description="Basic and acidic residues" evidence="7">
    <location>
        <begin position="381"/>
        <end position="404"/>
    </location>
</feature>
<dbReference type="InterPro" id="IPR030881">
    <property type="entry name" value="CshB"/>
</dbReference>
<evidence type="ECO:0000256" key="3">
    <source>
        <dbReference type="ARBA" id="ARBA00022806"/>
    </source>
</evidence>
<dbReference type="Gene3D" id="3.40.50.300">
    <property type="entry name" value="P-loop containing nucleotide triphosphate hydrolases"/>
    <property type="match status" value="2"/>
</dbReference>
<comment type="similarity">
    <text evidence="5">Belongs to the DEAD box helicase family. CshB subfamily.</text>
</comment>
<dbReference type="GO" id="GO:0016887">
    <property type="term" value="F:ATP hydrolysis activity"/>
    <property type="evidence" value="ECO:0007669"/>
    <property type="project" value="RHEA"/>
</dbReference>
<feature type="domain" description="DEAD-box RNA helicase Q" evidence="10">
    <location>
        <begin position="3"/>
        <end position="31"/>
    </location>
</feature>
<comment type="function">
    <text evidence="5">Probable DEAD-box RNA helicase. May work in conjunction with the cold shock proteins to ensure proper initiation of transcription at low and optimal temperatures.</text>
</comment>
<dbReference type="GO" id="GO:0005524">
    <property type="term" value="F:ATP binding"/>
    <property type="evidence" value="ECO:0007669"/>
    <property type="project" value="UniProtKB-UniRule"/>
</dbReference>
<evidence type="ECO:0000256" key="6">
    <source>
        <dbReference type="PROSITE-ProRule" id="PRU00552"/>
    </source>
</evidence>
<keyword evidence="3 5" id="KW-0347">Helicase</keyword>
<keyword evidence="5" id="KW-0963">Cytoplasm</keyword>
<keyword evidence="5" id="KW-0346">Stress response</keyword>
<comment type="catalytic activity">
    <reaction evidence="5">
        <text>ATP + H2O = ADP + phosphate + H(+)</text>
        <dbReference type="Rhea" id="RHEA:13065"/>
        <dbReference type="ChEBI" id="CHEBI:15377"/>
        <dbReference type="ChEBI" id="CHEBI:15378"/>
        <dbReference type="ChEBI" id="CHEBI:30616"/>
        <dbReference type="ChEBI" id="CHEBI:43474"/>
        <dbReference type="ChEBI" id="CHEBI:456216"/>
        <dbReference type="EC" id="3.6.4.13"/>
    </reaction>
</comment>
<sequence length="441" mass="50153">MTHPFDRFNLNDYLVEAITELGFKEPTEIQEKVIPVVKKGRDIIGQSQTGSGKTHAFLLPLFNEINPQKEEVQVVITAPSRELAEQLANAASQLASYSKDPINVQSYIGGTDKNKQIQKLKNAQPHVVIGTPGRLVDLIESNDLLIYTSTYMVVDEADMTLDMGFLEDVDKIAARLPESGQMLVFSATVPQKLQPFLKKYMNNPMLLEVENEQVIADTVSNWLISTKGKNKIDMIHRLLTIGQPYLALVFANTKEYVDEIALELKKKGLKVAVIHGGISSRERRRVMRQIQNLEYQYIVATDLAARGIDIEGVSHVINAEVPQDLDYFVHRVGRTGRNQLSGIAITLYGPDDEQDIVTIEKRGITFSPKEIKKGEVVDAYDRNRRNQRKDKNTQKTDFDPEIHGLRKKLKKNIKPGYKRKIERKKQDKKRRAHRLNKNNKD</sequence>
<protein>
    <recommendedName>
        <fullName evidence="5">DEAD-box ATP-dependent RNA helicase CshB</fullName>
        <ecNumber evidence="5">3.6.4.13</ecNumber>
    </recommendedName>
</protein>
<evidence type="ECO:0000256" key="7">
    <source>
        <dbReference type="SAM" id="MobiDB-lite"/>
    </source>
</evidence>
<name>A0A1H6RGZ1_9LACT</name>
<dbReference type="Pfam" id="PF00270">
    <property type="entry name" value="DEAD"/>
    <property type="match status" value="1"/>
</dbReference>
<dbReference type="STRING" id="1130080.SAMN04488113_1034"/>
<dbReference type="GO" id="GO:0005829">
    <property type="term" value="C:cytosol"/>
    <property type="evidence" value="ECO:0007669"/>
    <property type="project" value="TreeGrafter"/>
</dbReference>
<evidence type="ECO:0000313" key="12">
    <source>
        <dbReference type="Proteomes" id="UP000198564"/>
    </source>
</evidence>
<dbReference type="SUPFAM" id="SSF52540">
    <property type="entry name" value="P-loop containing nucleoside triphosphate hydrolases"/>
    <property type="match status" value="1"/>
</dbReference>
<proteinExistence type="inferred from homology"/>
<feature type="domain" description="Helicase C-terminal" evidence="9">
    <location>
        <begin position="233"/>
        <end position="388"/>
    </location>
</feature>
<dbReference type="InterPro" id="IPR044742">
    <property type="entry name" value="DEAD/DEAH_RhlB"/>
</dbReference>
<dbReference type="RefSeq" id="WP_091632561.1">
    <property type="nucleotide sequence ID" value="NZ_FNYW01000003.1"/>
</dbReference>
<dbReference type="InterPro" id="IPR014014">
    <property type="entry name" value="RNA_helicase_DEAD_Q_motif"/>
</dbReference>
<dbReference type="PROSITE" id="PS51195">
    <property type="entry name" value="Q_MOTIF"/>
    <property type="match status" value="1"/>
</dbReference>
<keyword evidence="5" id="KW-0694">RNA-binding</keyword>
<feature type="short sequence motif" description="Q motif" evidence="6">
    <location>
        <begin position="3"/>
        <end position="31"/>
    </location>
</feature>
<dbReference type="InterPro" id="IPR050547">
    <property type="entry name" value="DEAD_box_RNA_helicases"/>
</dbReference>
<keyword evidence="4 5" id="KW-0067">ATP-binding</keyword>
<dbReference type="GO" id="GO:0033592">
    <property type="term" value="F:RNA strand annealing activity"/>
    <property type="evidence" value="ECO:0007669"/>
    <property type="project" value="TreeGrafter"/>
</dbReference>
<organism evidence="11 12">
    <name type="scientific">Alkalibacterium gilvum</name>
    <dbReference type="NCBI Taxonomy" id="1130080"/>
    <lineage>
        <taxon>Bacteria</taxon>
        <taxon>Bacillati</taxon>
        <taxon>Bacillota</taxon>
        <taxon>Bacilli</taxon>
        <taxon>Lactobacillales</taxon>
        <taxon>Carnobacteriaceae</taxon>
        <taxon>Alkalibacterium</taxon>
    </lineage>
</organism>
<keyword evidence="12" id="KW-1185">Reference proteome</keyword>
<dbReference type="InterPro" id="IPR027417">
    <property type="entry name" value="P-loop_NTPase"/>
</dbReference>
<keyword evidence="2 5" id="KW-0378">Hydrolase</keyword>
<feature type="domain" description="Helicase ATP-binding" evidence="8">
    <location>
        <begin position="34"/>
        <end position="207"/>
    </location>
</feature>
<evidence type="ECO:0000256" key="4">
    <source>
        <dbReference type="ARBA" id="ARBA00022840"/>
    </source>
</evidence>
<dbReference type="PROSITE" id="PS51192">
    <property type="entry name" value="HELICASE_ATP_BIND_1"/>
    <property type="match status" value="1"/>
</dbReference>
<dbReference type="GO" id="GO:0009409">
    <property type="term" value="P:response to cold"/>
    <property type="evidence" value="ECO:0007669"/>
    <property type="project" value="InterPro"/>
</dbReference>
<gene>
    <name evidence="5" type="primary">cshB</name>
    <name evidence="11" type="ORF">SAMN04488113_1034</name>
</gene>
<evidence type="ECO:0000313" key="11">
    <source>
        <dbReference type="EMBL" id="SEI55013.1"/>
    </source>
</evidence>
<dbReference type="OrthoDB" id="9805696at2"/>
<keyword evidence="1 5" id="KW-0547">Nucleotide-binding</keyword>
<dbReference type="GO" id="GO:0005840">
    <property type="term" value="C:ribosome"/>
    <property type="evidence" value="ECO:0007669"/>
    <property type="project" value="TreeGrafter"/>
</dbReference>
<evidence type="ECO:0000256" key="1">
    <source>
        <dbReference type="ARBA" id="ARBA00022741"/>
    </source>
</evidence>
<dbReference type="AlphaFoldDB" id="A0A1H6RGZ1"/>
<dbReference type="GO" id="GO:0003724">
    <property type="term" value="F:RNA helicase activity"/>
    <property type="evidence" value="ECO:0007669"/>
    <property type="project" value="UniProtKB-UniRule"/>
</dbReference>
<evidence type="ECO:0000259" key="8">
    <source>
        <dbReference type="PROSITE" id="PS51192"/>
    </source>
</evidence>
<dbReference type="Pfam" id="PF00271">
    <property type="entry name" value="Helicase_C"/>
    <property type="match status" value="1"/>
</dbReference>
<dbReference type="PANTHER" id="PTHR47963:SF1">
    <property type="entry name" value="DEAD-BOX ATP-DEPENDENT RNA HELICASE CSHB"/>
    <property type="match status" value="1"/>
</dbReference>
<dbReference type="EMBL" id="FNYW01000003">
    <property type="protein sequence ID" value="SEI55013.1"/>
    <property type="molecule type" value="Genomic_DNA"/>
</dbReference>
<evidence type="ECO:0000256" key="2">
    <source>
        <dbReference type="ARBA" id="ARBA00022801"/>
    </source>
</evidence>
<evidence type="ECO:0000256" key="5">
    <source>
        <dbReference type="HAMAP-Rule" id="MF_01494"/>
    </source>
</evidence>
<dbReference type="HAMAP" id="MF_01494">
    <property type="entry name" value="DEAD_helicase_CshB"/>
    <property type="match status" value="1"/>
</dbReference>
<dbReference type="InterPro" id="IPR011545">
    <property type="entry name" value="DEAD/DEAH_box_helicase_dom"/>
</dbReference>
<dbReference type="InterPro" id="IPR014001">
    <property type="entry name" value="Helicase_ATP-bd"/>
</dbReference>
<evidence type="ECO:0000259" key="10">
    <source>
        <dbReference type="PROSITE" id="PS51195"/>
    </source>
</evidence>
<dbReference type="CDD" id="cd00268">
    <property type="entry name" value="DEADc"/>
    <property type="match status" value="1"/>
</dbReference>
<dbReference type="SMART" id="SM00490">
    <property type="entry name" value="HELICc"/>
    <property type="match status" value="1"/>
</dbReference>